<dbReference type="EMBL" id="CP002696">
    <property type="protein sequence ID" value="AEE17060.1"/>
    <property type="molecule type" value="Genomic_DNA"/>
</dbReference>
<dbReference type="RefSeq" id="WP_013758765.1">
    <property type="nucleotide sequence ID" value="NC_015500.1"/>
</dbReference>
<dbReference type="HOGENOM" id="CLU_061281_2_3_12"/>
<accession>F4LPR4</accession>
<dbReference type="STRING" id="906968.Trebr_1637"/>
<dbReference type="CDD" id="cd02516">
    <property type="entry name" value="CDP-ME_synthetase"/>
    <property type="match status" value="1"/>
</dbReference>
<name>F4LPR4_TREBD</name>
<dbReference type="InterPro" id="IPR034683">
    <property type="entry name" value="IspD/TarI"/>
</dbReference>
<keyword evidence="4" id="KW-1185">Reference proteome</keyword>
<reference evidence="4" key="1">
    <citation type="submission" date="2011-04" db="EMBL/GenBank/DDBJ databases">
        <title>The complete genome of Treponema brennaborense DSM 12168.</title>
        <authorList>
            <person name="Lucas S."/>
            <person name="Han J."/>
            <person name="Lapidus A."/>
            <person name="Bruce D."/>
            <person name="Goodwin L."/>
            <person name="Pitluck S."/>
            <person name="Peters L."/>
            <person name="Kyrpides N."/>
            <person name="Mavromatis K."/>
            <person name="Ivanova N."/>
            <person name="Mikhailova N."/>
            <person name="Pagani I."/>
            <person name="Teshima H."/>
            <person name="Detter J.C."/>
            <person name="Tapia R."/>
            <person name="Han C."/>
            <person name="Land M."/>
            <person name="Hauser L."/>
            <person name="Markowitz V."/>
            <person name="Cheng J.-F."/>
            <person name="Hugenholtz P."/>
            <person name="Woyke T."/>
            <person name="Wu D."/>
            <person name="Gronow S."/>
            <person name="Wellnitz S."/>
            <person name="Brambilla E."/>
            <person name="Klenk H.-P."/>
            <person name="Eisen J.A."/>
        </authorList>
    </citation>
    <scope>NUCLEOTIDE SEQUENCE [LARGE SCALE GENOMIC DNA]</scope>
    <source>
        <strain evidence="4">DSM 12168 / CIP 105900 / DD5/3</strain>
    </source>
</reference>
<dbReference type="FunFam" id="3.90.550.10:FF:000003">
    <property type="entry name" value="2-C-methyl-D-erythritol 4-phosphate cytidylyltransferase"/>
    <property type="match status" value="1"/>
</dbReference>
<protein>
    <submittedName>
        <fullName evidence="3">2-C-methyl-D-erythritol 4-phosphate cytidylyltransferase</fullName>
    </submittedName>
</protein>
<dbReference type="InterPro" id="IPR018294">
    <property type="entry name" value="ISPD_synthase_CS"/>
</dbReference>
<dbReference type="PANTHER" id="PTHR43015:SF1">
    <property type="entry name" value="D-RIBITOL-5-PHOSPHATE CYTIDYLYLTRANSFERASE"/>
    <property type="match status" value="1"/>
</dbReference>
<organism evidence="3 4">
    <name type="scientific">Treponema brennaborense (strain DSM 12168 / CIP 105900 / DD5/3)</name>
    <dbReference type="NCBI Taxonomy" id="906968"/>
    <lineage>
        <taxon>Bacteria</taxon>
        <taxon>Pseudomonadati</taxon>
        <taxon>Spirochaetota</taxon>
        <taxon>Spirochaetia</taxon>
        <taxon>Spirochaetales</taxon>
        <taxon>Treponemataceae</taxon>
        <taxon>Treponema</taxon>
    </lineage>
</organism>
<evidence type="ECO:0000313" key="3">
    <source>
        <dbReference type="EMBL" id="AEE17060.1"/>
    </source>
</evidence>
<dbReference type="GO" id="GO:0008299">
    <property type="term" value="P:isoprenoid biosynthetic process"/>
    <property type="evidence" value="ECO:0007669"/>
    <property type="project" value="InterPro"/>
</dbReference>
<evidence type="ECO:0000256" key="2">
    <source>
        <dbReference type="ARBA" id="ARBA00022695"/>
    </source>
</evidence>
<dbReference type="Pfam" id="PF01128">
    <property type="entry name" value="IspD"/>
    <property type="match status" value="1"/>
</dbReference>
<keyword evidence="2 3" id="KW-0548">Nucleotidyltransferase</keyword>
<dbReference type="InterPro" id="IPR029044">
    <property type="entry name" value="Nucleotide-diphossugar_trans"/>
</dbReference>
<dbReference type="NCBIfam" id="NF001183">
    <property type="entry name" value="PRK00155.1-3"/>
    <property type="match status" value="1"/>
</dbReference>
<proteinExistence type="predicted"/>
<keyword evidence="1" id="KW-0808">Transferase</keyword>
<dbReference type="PANTHER" id="PTHR43015">
    <property type="entry name" value="D-RIBITOL-5-PHOSPHATE CYTIDYLYLTRANSFERASE"/>
    <property type="match status" value="1"/>
</dbReference>
<evidence type="ECO:0000313" key="4">
    <source>
        <dbReference type="Proteomes" id="UP000006546"/>
    </source>
</evidence>
<dbReference type="eggNOG" id="COG1211">
    <property type="taxonomic scope" value="Bacteria"/>
</dbReference>
<dbReference type="SUPFAM" id="SSF53448">
    <property type="entry name" value="Nucleotide-diphospho-sugar transferases"/>
    <property type="match status" value="1"/>
</dbReference>
<dbReference type="OrthoDB" id="9806837at2"/>
<evidence type="ECO:0000256" key="1">
    <source>
        <dbReference type="ARBA" id="ARBA00022679"/>
    </source>
</evidence>
<dbReference type="GO" id="GO:0050518">
    <property type="term" value="F:2-C-methyl-D-erythritol 4-phosphate cytidylyltransferase activity"/>
    <property type="evidence" value="ECO:0007669"/>
    <property type="project" value="UniProtKB-ARBA"/>
</dbReference>
<dbReference type="PROSITE" id="PS01295">
    <property type="entry name" value="ISPD"/>
    <property type="match status" value="1"/>
</dbReference>
<dbReference type="AlphaFoldDB" id="F4LPR4"/>
<dbReference type="GO" id="GO:0005829">
    <property type="term" value="C:cytosol"/>
    <property type="evidence" value="ECO:0007669"/>
    <property type="project" value="TreeGrafter"/>
</dbReference>
<dbReference type="KEGG" id="tbe:Trebr_1637"/>
<sequence length="237" mass="26739">MKNYAIILAGGVGSRLGGTTPKQFLYVNDKPVIIHTLENFERNLNIDGIIIVCLKDWIPHLKEILLEYKISKIIGIVEGGETGHDSTRNGIFALHSILSSEDFIVIHDAARPILPQAAINDMLKVAHEKGNASLAIPCYETVIYTDDGLSGQKQLDRSSIMRIQTPQTYKYDDILNLYEKAENDNKHDFIYADLVLIYYGKTVYFSKGFTNNIKITKKEDISLCKALMTFSEEELYS</sequence>
<dbReference type="Proteomes" id="UP000006546">
    <property type="component" value="Chromosome"/>
</dbReference>
<dbReference type="Gene3D" id="3.90.550.10">
    <property type="entry name" value="Spore Coat Polysaccharide Biosynthesis Protein SpsA, Chain A"/>
    <property type="match status" value="1"/>
</dbReference>
<gene>
    <name evidence="3" type="ordered locus">Trebr_1637</name>
</gene>